<dbReference type="InterPro" id="IPR013249">
    <property type="entry name" value="RNA_pol_sigma70_r4_t2"/>
</dbReference>
<dbReference type="PANTHER" id="PTHR43133">
    <property type="entry name" value="RNA POLYMERASE ECF-TYPE SIGMA FACTO"/>
    <property type="match status" value="1"/>
</dbReference>
<proteinExistence type="inferred from homology"/>
<protein>
    <submittedName>
        <fullName evidence="7">RNA polymerase sigma-70 factor (ECF subfamily)</fullName>
    </submittedName>
    <submittedName>
        <fullName evidence="8">Sigma-70 family RNA polymerase sigma factor</fullName>
    </submittedName>
</protein>
<evidence type="ECO:0000256" key="2">
    <source>
        <dbReference type="ARBA" id="ARBA00023015"/>
    </source>
</evidence>
<dbReference type="RefSeq" id="WP_086502779.1">
    <property type="nucleotide sequence ID" value="NZ_MSSV01000020.1"/>
</dbReference>
<dbReference type="CDD" id="cd06171">
    <property type="entry name" value="Sigma70_r4"/>
    <property type="match status" value="1"/>
</dbReference>
<dbReference type="AlphaFoldDB" id="A0A2W7QU88"/>
<dbReference type="Proteomes" id="UP000249115">
    <property type="component" value="Unassembled WGS sequence"/>
</dbReference>
<dbReference type="Gene3D" id="1.10.10.10">
    <property type="entry name" value="Winged helix-like DNA-binding domain superfamily/Winged helix DNA-binding domain"/>
    <property type="match status" value="1"/>
</dbReference>
<dbReference type="Gene3D" id="1.10.1740.10">
    <property type="match status" value="1"/>
</dbReference>
<dbReference type="InterPro" id="IPR013325">
    <property type="entry name" value="RNA_pol_sigma_r2"/>
</dbReference>
<dbReference type="PANTHER" id="PTHR43133:SF46">
    <property type="entry name" value="RNA POLYMERASE SIGMA-70 FACTOR ECF SUBFAMILY"/>
    <property type="match status" value="1"/>
</dbReference>
<dbReference type="InterPro" id="IPR014284">
    <property type="entry name" value="RNA_pol_sigma-70_dom"/>
</dbReference>
<dbReference type="Pfam" id="PF08281">
    <property type="entry name" value="Sigma70_r4_2"/>
    <property type="match status" value="1"/>
</dbReference>
<dbReference type="EMBL" id="VORV01000015">
    <property type="protein sequence ID" value="TXD76100.1"/>
    <property type="molecule type" value="Genomic_DNA"/>
</dbReference>
<dbReference type="NCBIfam" id="TIGR02937">
    <property type="entry name" value="sigma70-ECF"/>
    <property type="match status" value="1"/>
</dbReference>
<dbReference type="InterPro" id="IPR036388">
    <property type="entry name" value="WH-like_DNA-bd_sf"/>
</dbReference>
<dbReference type="SUPFAM" id="SSF88946">
    <property type="entry name" value="Sigma2 domain of RNA polymerase sigma factors"/>
    <property type="match status" value="1"/>
</dbReference>
<evidence type="ECO:0000313" key="8">
    <source>
        <dbReference type="EMBL" id="TXD76100.1"/>
    </source>
</evidence>
<dbReference type="InterPro" id="IPR013324">
    <property type="entry name" value="RNA_pol_sigma_r3/r4-like"/>
</dbReference>
<comment type="caution">
    <text evidence="7">The sequence shown here is derived from an EMBL/GenBank/DDBJ whole genome shotgun (WGS) entry which is preliminary data.</text>
</comment>
<feature type="domain" description="RNA polymerase sigma-70 region 2" evidence="5">
    <location>
        <begin position="24"/>
        <end position="90"/>
    </location>
</feature>
<dbReference type="GO" id="GO:0006352">
    <property type="term" value="P:DNA-templated transcription initiation"/>
    <property type="evidence" value="ECO:0007669"/>
    <property type="project" value="InterPro"/>
</dbReference>
<reference evidence="8 10" key="2">
    <citation type="submission" date="2019-08" db="EMBL/GenBank/DDBJ databases">
        <title>Genome of Algoriphagus ratkowskyi IC026.</title>
        <authorList>
            <person name="Bowman J.P."/>
        </authorList>
    </citation>
    <scope>NUCLEOTIDE SEQUENCE [LARGE SCALE GENOMIC DNA]</scope>
    <source>
        <strain evidence="8 10">IC026</strain>
    </source>
</reference>
<dbReference type="SUPFAM" id="SSF88659">
    <property type="entry name" value="Sigma3 and sigma4 domains of RNA polymerase sigma factors"/>
    <property type="match status" value="1"/>
</dbReference>
<gene>
    <name evidence="8" type="ORF">ESW18_17680</name>
    <name evidence="7" type="ORF">LV84_03547</name>
</gene>
<keyword evidence="10" id="KW-1185">Reference proteome</keyword>
<dbReference type="EMBL" id="QKZU01000016">
    <property type="protein sequence ID" value="PZX52138.1"/>
    <property type="molecule type" value="Genomic_DNA"/>
</dbReference>
<evidence type="ECO:0000256" key="4">
    <source>
        <dbReference type="ARBA" id="ARBA00023163"/>
    </source>
</evidence>
<dbReference type="InterPro" id="IPR039425">
    <property type="entry name" value="RNA_pol_sigma-70-like"/>
</dbReference>
<name>A0A2W7QU88_9BACT</name>
<reference evidence="7 9" key="1">
    <citation type="submission" date="2018-06" db="EMBL/GenBank/DDBJ databases">
        <title>Genomic Encyclopedia of Archaeal and Bacterial Type Strains, Phase II (KMG-II): from individual species to whole genera.</title>
        <authorList>
            <person name="Goeker M."/>
        </authorList>
    </citation>
    <scope>NUCLEOTIDE SEQUENCE [LARGE SCALE GENOMIC DNA]</scope>
    <source>
        <strain evidence="7 9">DSM 22686</strain>
    </source>
</reference>
<comment type="similarity">
    <text evidence="1">Belongs to the sigma-70 factor family. ECF subfamily.</text>
</comment>
<keyword evidence="2" id="KW-0805">Transcription regulation</keyword>
<keyword evidence="4" id="KW-0804">Transcription</keyword>
<organism evidence="7 9">
    <name type="scientific">Algoriphagus ratkowskyi</name>
    <dbReference type="NCBI Taxonomy" id="57028"/>
    <lineage>
        <taxon>Bacteria</taxon>
        <taxon>Pseudomonadati</taxon>
        <taxon>Bacteroidota</taxon>
        <taxon>Cytophagia</taxon>
        <taxon>Cytophagales</taxon>
        <taxon>Cyclobacteriaceae</taxon>
        <taxon>Algoriphagus</taxon>
    </lineage>
</organism>
<evidence type="ECO:0000256" key="1">
    <source>
        <dbReference type="ARBA" id="ARBA00010641"/>
    </source>
</evidence>
<evidence type="ECO:0000313" key="9">
    <source>
        <dbReference type="Proteomes" id="UP000249115"/>
    </source>
</evidence>
<sequence length="192" mass="22371">MKNLSDSQLYVLIQKRDYVAFDKLFDRYWDKLFKYAYNILADQQQCEDVLQEVFTSIWEKAPSKNVEYIPAYLYNSVKYKASNSIRSKKWHLDLDTIDLSDVTDDESLEIPSEDCRLVLLEESMSQLPPKCQEVMVLKSKRGLSAHEIAAHLGISTRTVEGHMQKGMKLLKASLTQVALFHLLKQSYFFYLL</sequence>
<dbReference type="InterPro" id="IPR007627">
    <property type="entry name" value="RNA_pol_sigma70_r2"/>
</dbReference>
<keyword evidence="3" id="KW-0731">Sigma factor</keyword>
<feature type="domain" description="RNA polymerase sigma factor 70 region 4 type 2" evidence="6">
    <location>
        <begin position="119"/>
        <end position="170"/>
    </location>
</feature>
<dbReference type="Proteomes" id="UP000321927">
    <property type="component" value="Unassembled WGS sequence"/>
</dbReference>
<accession>A0A2W7QU88</accession>
<dbReference type="Pfam" id="PF04542">
    <property type="entry name" value="Sigma70_r2"/>
    <property type="match status" value="1"/>
</dbReference>
<dbReference type="GO" id="GO:0016987">
    <property type="term" value="F:sigma factor activity"/>
    <property type="evidence" value="ECO:0007669"/>
    <property type="project" value="UniProtKB-KW"/>
</dbReference>
<evidence type="ECO:0000259" key="6">
    <source>
        <dbReference type="Pfam" id="PF08281"/>
    </source>
</evidence>
<evidence type="ECO:0000256" key="3">
    <source>
        <dbReference type="ARBA" id="ARBA00023082"/>
    </source>
</evidence>
<evidence type="ECO:0000259" key="5">
    <source>
        <dbReference type="Pfam" id="PF04542"/>
    </source>
</evidence>
<evidence type="ECO:0000313" key="7">
    <source>
        <dbReference type="EMBL" id="PZX52138.1"/>
    </source>
</evidence>
<dbReference type="OrthoDB" id="679904at2"/>
<dbReference type="GO" id="GO:0003677">
    <property type="term" value="F:DNA binding"/>
    <property type="evidence" value="ECO:0007669"/>
    <property type="project" value="InterPro"/>
</dbReference>
<evidence type="ECO:0000313" key="10">
    <source>
        <dbReference type="Proteomes" id="UP000321927"/>
    </source>
</evidence>